<evidence type="ECO:0000256" key="3">
    <source>
        <dbReference type="ARBA" id="ARBA00022692"/>
    </source>
</evidence>
<feature type="signal peptide" evidence="8">
    <location>
        <begin position="1"/>
        <end position="20"/>
    </location>
</feature>
<feature type="transmembrane region" description="Helical" evidence="7">
    <location>
        <begin position="371"/>
        <end position="393"/>
    </location>
</feature>
<gene>
    <name evidence="9" type="ORF">OCBIM_22005428mg</name>
</gene>
<feature type="region of interest" description="Disordered" evidence="6">
    <location>
        <begin position="102"/>
        <end position="181"/>
    </location>
</feature>
<dbReference type="InterPro" id="IPR050799">
    <property type="entry name" value="ZIP_Transporter"/>
</dbReference>
<dbReference type="EMBL" id="KQ425603">
    <property type="protein sequence ID" value="KOF69250.1"/>
    <property type="molecule type" value="Genomic_DNA"/>
</dbReference>
<evidence type="ECO:0008006" key="10">
    <source>
        <dbReference type="Google" id="ProtNLM"/>
    </source>
</evidence>
<dbReference type="OrthoDB" id="200954at2759"/>
<dbReference type="AlphaFoldDB" id="A0A0L8FY16"/>
<evidence type="ECO:0000256" key="5">
    <source>
        <dbReference type="ARBA" id="ARBA00023136"/>
    </source>
</evidence>
<feature type="compositionally biased region" description="Acidic residues" evidence="6">
    <location>
        <begin position="132"/>
        <end position="142"/>
    </location>
</feature>
<keyword evidence="4 7" id="KW-1133">Transmembrane helix</keyword>
<dbReference type="STRING" id="37653.A0A0L8FY16"/>
<feature type="region of interest" description="Disordered" evidence="6">
    <location>
        <begin position="221"/>
        <end position="240"/>
    </location>
</feature>
<evidence type="ECO:0000256" key="1">
    <source>
        <dbReference type="ARBA" id="ARBA00004141"/>
    </source>
</evidence>
<dbReference type="Pfam" id="PF02535">
    <property type="entry name" value="Zip"/>
    <property type="match status" value="1"/>
</dbReference>
<organism evidence="9">
    <name type="scientific">Octopus bimaculoides</name>
    <name type="common">California two-spotted octopus</name>
    <dbReference type="NCBI Taxonomy" id="37653"/>
    <lineage>
        <taxon>Eukaryota</taxon>
        <taxon>Metazoa</taxon>
        <taxon>Spiralia</taxon>
        <taxon>Lophotrochozoa</taxon>
        <taxon>Mollusca</taxon>
        <taxon>Cephalopoda</taxon>
        <taxon>Coleoidea</taxon>
        <taxon>Octopodiformes</taxon>
        <taxon>Octopoda</taxon>
        <taxon>Incirrata</taxon>
        <taxon>Octopodidae</taxon>
        <taxon>Octopus</taxon>
    </lineage>
</organism>
<proteinExistence type="inferred from homology"/>
<reference evidence="9" key="1">
    <citation type="submission" date="2015-07" db="EMBL/GenBank/DDBJ databases">
        <title>MeaNS - Measles Nucleotide Surveillance Program.</title>
        <authorList>
            <person name="Tran T."/>
            <person name="Druce J."/>
        </authorList>
    </citation>
    <scope>NUCLEOTIDE SEQUENCE</scope>
    <source>
        <strain evidence="9">UCB-OBI-ISO-001</strain>
        <tissue evidence="9">Gonad</tissue>
    </source>
</reference>
<name>A0A0L8FY16_OCTBM</name>
<feature type="compositionally biased region" description="Polar residues" evidence="6">
    <location>
        <begin position="221"/>
        <end position="230"/>
    </location>
</feature>
<dbReference type="GO" id="GO:0005385">
    <property type="term" value="F:zinc ion transmembrane transporter activity"/>
    <property type="evidence" value="ECO:0007669"/>
    <property type="project" value="TreeGrafter"/>
</dbReference>
<keyword evidence="5 7" id="KW-0472">Membrane</keyword>
<evidence type="ECO:0000256" key="4">
    <source>
        <dbReference type="ARBA" id="ARBA00022989"/>
    </source>
</evidence>
<dbReference type="GO" id="GO:0140410">
    <property type="term" value="F:monoatomic cation:bicarbonate symporter activity"/>
    <property type="evidence" value="ECO:0007669"/>
    <property type="project" value="TreeGrafter"/>
</dbReference>
<dbReference type="GO" id="GO:0005886">
    <property type="term" value="C:plasma membrane"/>
    <property type="evidence" value="ECO:0007669"/>
    <property type="project" value="TreeGrafter"/>
</dbReference>
<feature type="transmembrane region" description="Helical" evidence="7">
    <location>
        <begin position="340"/>
        <end position="359"/>
    </location>
</feature>
<protein>
    <recommendedName>
        <fullName evidence="10">Zinc transporter ZIP4 N-terminal domain-containing protein</fullName>
    </recommendedName>
</protein>
<sequence length="400" mass="44655">MKRSRQFIKIWFFIFQCFTAKEILGIVQLNSSSDVITREEFSNFSLVLLYHLQNVSNDCQSPGGSFINYQTKMMHLLTEDSKTISKIKVDLFLHKLLNLGHQDDDDHDNEDHARDGHGEHSKDSDDGHNDHDSDDDDDDDHDDHDHDGNGHDDDDHDDDGNGHDDDDHDDDGNGHDNHDHDDDGTYGFYLLEVGFTVVTKESEHSHDLPKDTKLSEVYTTTNEKNNSLENPKSMAEPNIPEKPNKCSSLSLIVILGDALHNFADGLTIGAAFSTSESFGLMTSIAVLCHEIPHELGDFAVLLANGIGFKRALLFNFVSSLTAFVGLFIGLGVSTDFIVRRWIYAVSAGMFLYIAFVDLFPVMKKHKTVKSLVSLFSNAGLILGVIIITLLGFYEEKIVGH</sequence>
<feature type="compositionally biased region" description="Basic and acidic residues" evidence="6">
    <location>
        <begin position="102"/>
        <end position="131"/>
    </location>
</feature>
<comment type="subcellular location">
    <subcellularLocation>
        <location evidence="1">Membrane</location>
        <topology evidence="1">Multi-pass membrane protein</topology>
    </subcellularLocation>
</comment>
<keyword evidence="3 7" id="KW-0812">Transmembrane</keyword>
<dbReference type="PANTHER" id="PTHR12191">
    <property type="entry name" value="SOLUTE CARRIER FAMILY 39"/>
    <property type="match status" value="1"/>
</dbReference>
<dbReference type="GO" id="GO:0030003">
    <property type="term" value="P:intracellular monoatomic cation homeostasis"/>
    <property type="evidence" value="ECO:0007669"/>
    <property type="project" value="TreeGrafter"/>
</dbReference>
<evidence type="ECO:0000256" key="6">
    <source>
        <dbReference type="SAM" id="MobiDB-lite"/>
    </source>
</evidence>
<feature type="chain" id="PRO_5005582771" description="Zinc transporter ZIP4 N-terminal domain-containing protein" evidence="8">
    <location>
        <begin position="21"/>
        <end position="400"/>
    </location>
</feature>
<evidence type="ECO:0000256" key="8">
    <source>
        <dbReference type="SAM" id="SignalP"/>
    </source>
</evidence>
<evidence type="ECO:0000256" key="7">
    <source>
        <dbReference type="SAM" id="Phobius"/>
    </source>
</evidence>
<keyword evidence="8" id="KW-0732">Signal</keyword>
<comment type="similarity">
    <text evidence="2">Belongs to the ZIP transporter (TC 2.A.5) family.</text>
</comment>
<dbReference type="GO" id="GO:0071578">
    <property type="term" value="P:zinc ion import across plasma membrane"/>
    <property type="evidence" value="ECO:0007669"/>
    <property type="project" value="TreeGrafter"/>
</dbReference>
<feature type="transmembrane region" description="Helical" evidence="7">
    <location>
        <begin position="312"/>
        <end position="334"/>
    </location>
</feature>
<dbReference type="InterPro" id="IPR003689">
    <property type="entry name" value="ZIP"/>
</dbReference>
<evidence type="ECO:0000313" key="9">
    <source>
        <dbReference type="EMBL" id="KOF69250.1"/>
    </source>
</evidence>
<evidence type="ECO:0000256" key="2">
    <source>
        <dbReference type="ARBA" id="ARBA00006939"/>
    </source>
</evidence>
<feature type="compositionally biased region" description="Basic and acidic residues" evidence="6">
    <location>
        <begin position="143"/>
        <end position="181"/>
    </location>
</feature>
<accession>A0A0L8FY16</accession>
<dbReference type="PANTHER" id="PTHR12191:SF21">
    <property type="entry name" value="ZINC TRANSPORTER ZIP4"/>
    <property type="match status" value="1"/>
</dbReference>